<dbReference type="GeneID" id="104709957"/>
<reference evidence="4" key="2">
    <citation type="submission" date="2025-08" db="UniProtKB">
        <authorList>
            <consortium name="RefSeq"/>
        </authorList>
    </citation>
    <scope>IDENTIFICATION</scope>
    <source>
        <tissue evidence="4">Leaf</tissue>
    </source>
</reference>
<feature type="domain" description="MULE transposase" evidence="2">
    <location>
        <begin position="364"/>
        <end position="458"/>
    </location>
</feature>
<dbReference type="RefSeq" id="XP_010424792.1">
    <property type="nucleotide sequence ID" value="XM_010426490.1"/>
</dbReference>
<gene>
    <name evidence="4" type="primary">LOC104709957</name>
</gene>
<dbReference type="Proteomes" id="UP000694864">
    <property type="component" value="Chromosome 8"/>
</dbReference>
<protein>
    <submittedName>
        <fullName evidence="4">Protein FAR-RED ELONGATED HYPOCOTYL 3-like</fullName>
    </submittedName>
</protein>
<dbReference type="InterPro" id="IPR018289">
    <property type="entry name" value="MULE_transposase_dom"/>
</dbReference>
<dbReference type="Pfam" id="PF10551">
    <property type="entry name" value="MULE"/>
    <property type="match status" value="1"/>
</dbReference>
<keyword evidence="3" id="KW-1185">Reference proteome</keyword>
<dbReference type="PANTHER" id="PTHR31973">
    <property type="entry name" value="POLYPROTEIN, PUTATIVE-RELATED"/>
    <property type="match status" value="1"/>
</dbReference>
<dbReference type="PANTHER" id="PTHR31973:SF187">
    <property type="entry name" value="MUTATOR TRANSPOSASE MUDRA PROTEIN"/>
    <property type="match status" value="1"/>
</dbReference>
<feature type="domain" description="MULE transposase N-terminal all-beta" evidence="1">
    <location>
        <begin position="3"/>
        <end position="98"/>
    </location>
</feature>
<evidence type="ECO:0000259" key="1">
    <source>
        <dbReference type="Pfam" id="PF10532"/>
    </source>
</evidence>
<evidence type="ECO:0000313" key="3">
    <source>
        <dbReference type="Proteomes" id="UP000694864"/>
    </source>
</evidence>
<sequence length="524" mass="59886">MKGMLKLSYSLSNARREWYIVDDEDVFLYLTSVDKEGLKHVLHVELFSDLEANQRVAQLSRVERVSSVGLNYGELVSNGKAVDVENAGILTIFNPCEQQNVVNEEVLESFVNEEIIVNEECENVGQINEFVADVSDSDMDDRHEYVELPFNVEKSQFNEWEDGTGLEINQEFCSKEAVQDLVHRVANKNCFNIKTVKSDAGRLMLRYKQASKGCKWYLHVARVKNSDYFSVRVHRKMHTCSRCVASTSISKQKGSTRLVASILHDDYPGQFDTPTPKNIMNIVQRRLGLQLSYSTALRGKKQNVSDVRGSPEASYAKLYSYLHMLETVNPGTVTQVELDAEKRFKYLFIALGACIEGFRAMRKVIVVDATHLKTKYGGRLVFATAQDPNHHHYPIAFGVLDGEKDVSWSWFFKMLKTVILEEPELVFMSDRHGSIIKAVSEVYPSALHGHCVWHLSQNVKKAKTDKNDVALKFVECAHIYTKNEFEKEYGNFMRRFPTMADYLDKSIGYWERMSYVTVCVPLPV</sequence>
<evidence type="ECO:0000313" key="4">
    <source>
        <dbReference type="RefSeq" id="XP_010424792.1"/>
    </source>
</evidence>
<dbReference type="InterPro" id="IPR018290">
    <property type="entry name" value="MULE_transposase_N"/>
</dbReference>
<name>A0ABM0TDK6_CAMSA</name>
<accession>A0ABM0TDK6</accession>
<dbReference type="Pfam" id="PF10532">
    <property type="entry name" value="Plant_all_beta"/>
    <property type="match status" value="1"/>
</dbReference>
<organism evidence="3 4">
    <name type="scientific">Camelina sativa</name>
    <name type="common">False flax</name>
    <name type="synonym">Myagrum sativum</name>
    <dbReference type="NCBI Taxonomy" id="90675"/>
    <lineage>
        <taxon>Eukaryota</taxon>
        <taxon>Viridiplantae</taxon>
        <taxon>Streptophyta</taxon>
        <taxon>Embryophyta</taxon>
        <taxon>Tracheophyta</taxon>
        <taxon>Spermatophyta</taxon>
        <taxon>Magnoliopsida</taxon>
        <taxon>eudicotyledons</taxon>
        <taxon>Gunneridae</taxon>
        <taxon>Pentapetalae</taxon>
        <taxon>rosids</taxon>
        <taxon>malvids</taxon>
        <taxon>Brassicales</taxon>
        <taxon>Brassicaceae</taxon>
        <taxon>Camelineae</taxon>
        <taxon>Camelina</taxon>
    </lineage>
</organism>
<proteinExistence type="predicted"/>
<evidence type="ECO:0000259" key="2">
    <source>
        <dbReference type="Pfam" id="PF10551"/>
    </source>
</evidence>
<reference evidence="3" key="1">
    <citation type="journal article" date="2014" name="Nat. Commun.">
        <title>The emerging biofuel crop Camelina sativa retains a highly undifferentiated hexaploid genome structure.</title>
        <authorList>
            <person name="Kagale S."/>
            <person name="Koh C."/>
            <person name="Nixon J."/>
            <person name="Bollina V."/>
            <person name="Clarke W.E."/>
            <person name="Tuteja R."/>
            <person name="Spillane C."/>
            <person name="Robinson S.J."/>
            <person name="Links M.G."/>
            <person name="Clarke C."/>
            <person name="Higgins E.E."/>
            <person name="Huebert T."/>
            <person name="Sharpe A.G."/>
            <person name="Parkin I.A."/>
        </authorList>
    </citation>
    <scope>NUCLEOTIDE SEQUENCE [LARGE SCALE GENOMIC DNA]</scope>
    <source>
        <strain evidence="3">cv. DH55</strain>
    </source>
</reference>